<organism evidence="2 3">
    <name type="scientific">Cirrhinus mrigala</name>
    <name type="common">Mrigala</name>
    <dbReference type="NCBI Taxonomy" id="683832"/>
    <lineage>
        <taxon>Eukaryota</taxon>
        <taxon>Metazoa</taxon>
        <taxon>Chordata</taxon>
        <taxon>Craniata</taxon>
        <taxon>Vertebrata</taxon>
        <taxon>Euteleostomi</taxon>
        <taxon>Actinopterygii</taxon>
        <taxon>Neopterygii</taxon>
        <taxon>Teleostei</taxon>
        <taxon>Ostariophysi</taxon>
        <taxon>Cypriniformes</taxon>
        <taxon>Cyprinidae</taxon>
        <taxon>Labeoninae</taxon>
        <taxon>Labeonini</taxon>
        <taxon>Cirrhinus</taxon>
    </lineage>
</organism>
<accession>A0ABD0PE62</accession>
<feature type="compositionally biased region" description="Polar residues" evidence="1">
    <location>
        <begin position="105"/>
        <end position="118"/>
    </location>
</feature>
<feature type="compositionally biased region" description="Polar residues" evidence="1">
    <location>
        <begin position="20"/>
        <end position="33"/>
    </location>
</feature>
<reference evidence="2 3" key="1">
    <citation type="submission" date="2024-05" db="EMBL/GenBank/DDBJ databases">
        <title>Genome sequencing and assembly of Indian major carp, Cirrhinus mrigala (Hamilton, 1822).</title>
        <authorList>
            <person name="Mohindra V."/>
            <person name="Chowdhury L.M."/>
            <person name="Lal K."/>
            <person name="Jena J.K."/>
        </authorList>
    </citation>
    <scope>NUCLEOTIDE SEQUENCE [LARGE SCALE GENOMIC DNA]</scope>
    <source>
        <strain evidence="2">CM1030</strain>
        <tissue evidence="2">Blood</tissue>
    </source>
</reference>
<evidence type="ECO:0000256" key="1">
    <source>
        <dbReference type="SAM" id="MobiDB-lite"/>
    </source>
</evidence>
<feature type="compositionally biased region" description="Acidic residues" evidence="1">
    <location>
        <begin position="34"/>
        <end position="44"/>
    </location>
</feature>
<name>A0ABD0PE62_CIRMR</name>
<protein>
    <submittedName>
        <fullName evidence="2">Uncharacterized protein</fullName>
    </submittedName>
</protein>
<gene>
    <name evidence="2" type="ORF">M9458_031764</name>
</gene>
<sequence>MKKKRKNRWRNGFIRRKKSCSNLNSKDNPNTAESGDEEEDDEEDGKLAESEDPEKMKDVECESMETEACAEGPTESTAVAQNNNIPNEGQANHTGSAVEEVINVETVQNNATDGQNDVQESESTEPKRTEPSAEDNAGTG</sequence>
<proteinExistence type="predicted"/>
<evidence type="ECO:0000313" key="2">
    <source>
        <dbReference type="EMBL" id="KAL0171453.1"/>
    </source>
</evidence>
<evidence type="ECO:0000313" key="3">
    <source>
        <dbReference type="Proteomes" id="UP001529510"/>
    </source>
</evidence>
<comment type="caution">
    <text evidence="2">The sequence shown here is derived from an EMBL/GenBank/DDBJ whole genome shotgun (WGS) entry which is preliminary data.</text>
</comment>
<dbReference type="EMBL" id="JAMKFB020000016">
    <property type="protein sequence ID" value="KAL0171453.1"/>
    <property type="molecule type" value="Genomic_DNA"/>
</dbReference>
<feature type="compositionally biased region" description="Basic residues" evidence="1">
    <location>
        <begin position="1"/>
        <end position="19"/>
    </location>
</feature>
<feature type="compositionally biased region" description="Polar residues" evidence="1">
    <location>
        <begin position="74"/>
        <end position="95"/>
    </location>
</feature>
<feature type="compositionally biased region" description="Basic and acidic residues" evidence="1">
    <location>
        <begin position="45"/>
        <end position="60"/>
    </location>
</feature>
<keyword evidence="3" id="KW-1185">Reference proteome</keyword>
<dbReference type="Proteomes" id="UP001529510">
    <property type="component" value="Unassembled WGS sequence"/>
</dbReference>
<feature type="region of interest" description="Disordered" evidence="1">
    <location>
        <begin position="1"/>
        <end position="140"/>
    </location>
</feature>
<dbReference type="AlphaFoldDB" id="A0ABD0PE62"/>
<feature type="non-terminal residue" evidence="2">
    <location>
        <position position="140"/>
    </location>
</feature>